<evidence type="ECO:0000313" key="1">
    <source>
        <dbReference type="EMBL" id="VDH97493.1"/>
    </source>
</evidence>
<reference evidence="1" key="1">
    <citation type="submission" date="2018-11" db="EMBL/GenBank/DDBJ databases">
        <authorList>
            <person name="Alioto T."/>
            <person name="Alioto T."/>
        </authorList>
    </citation>
    <scope>NUCLEOTIDE SEQUENCE</scope>
</reference>
<comment type="caution">
    <text evidence="1">The sequence shown here is derived from an EMBL/GenBank/DDBJ whole genome shotgun (WGS) entry which is preliminary data.</text>
</comment>
<keyword evidence="2" id="KW-1185">Reference proteome</keyword>
<dbReference type="EMBL" id="UYJE01000900">
    <property type="protein sequence ID" value="VDH97493.1"/>
    <property type="molecule type" value="Genomic_DNA"/>
</dbReference>
<gene>
    <name evidence="1" type="ORF">MGAL_10B082322</name>
</gene>
<evidence type="ECO:0000313" key="2">
    <source>
        <dbReference type="Proteomes" id="UP000596742"/>
    </source>
</evidence>
<dbReference type="AlphaFoldDB" id="A0A8B6BYA7"/>
<sequence length="275" mass="31403">MKETSIGLNDMMKEAAVHYVLEKLGIEPLFEGSMCDRKRKPYIPSVQGWHNECKFGVFMLPDMENLISCHISESCTWIQCCADIPFFGLTLEPFIILDPCEDVIYYGINTMNRSLSLFDYEWGKKIQLSFNDIINIQFSVRKPPAQNIFIFDMAVVACLIDDQKCEPDIKILESTQIPQIGCDGPTLNSKNFSLNNWMQQIGSKVSNTLNASQVRLLLHQLGLDNHMSSPGCKRTDVKYVPAVKGWKSEYIDSSIQIQTFKDEVKTVYKFQENIS</sequence>
<name>A0A8B6BYA7_MYTGA</name>
<organism evidence="1 2">
    <name type="scientific">Mytilus galloprovincialis</name>
    <name type="common">Mediterranean mussel</name>
    <dbReference type="NCBI Taxonomy" id="29158"/>
    <lineage>
        <taxon>Eukaryota</taxon>
        <taxon>Metazoa</taxon>
        <taxon>Spiralia</taxon>
        <taxon>Lophotrochozoa</taxon>
        <taxon>Mollusca</taxon>
        <taxon>Bivalvia</taxon>
        <taxon>Autobranchia</taxon>
        <taxon>Pteriomorphia</taxon>
        <taxon>Mytilida</taxon>
        <taxon>Mytiloidea</taxon>
        <taxon>Mytilidae</taxon>
        <taxon>Mytilinae</taxon>
        <taxon>Mytilus</taxon>
    </lineage>
</organism>
<protein>
    <submittedName>
        <fullName evidence="1">Uncharacterized protein</fullName>
    </submittedName>
</protein>
<dbReference type="Proteomes" id="UP000596742">
    <property type="component" value="Unassembled WGS sequence"/>
</dbReference>
<accession>A0A8B6BYA7</accession>
<proteinExistence type="predicted"/>